<feature type="transmembrane region" description="Helical" evidence="1">
    <location>
        <begin position="86"/>
        <end position="103"/>
    </location>
</feature>
<reference evidence="2" key="1">
    <citation type="submission" date="2021-02" db="EMBL/GenBank/DDBJ databases">
        <authorList>
            <person name="Palmer J.M."/>
        </authorList>
    </citation>
    <scope>NUCLEOTIDE SEQUENCE</scope>
    <source>
        <strain evidence="2">SCRP734</strain>
    </source>
</reference>
<keyword evidence="1" id="KW-0472">Membrane</keyword>
<protein>
    <submittedName>
        <fullName evidence="2">Uncharacterized protein</fullName>
    </submittedName>
</protein>
<gene>
    <name evidence="2" type="ORF">PHYPSEUDO_003960</name>
</gene>
<proteinExistence type="predicted"/>
<keyword evidence="1" id="KW-0812">Transmembrane</keyword>
<accession>A0A8T1VT43</accession>
<dbReference type="EMBL" id="JAGDFM010000184">
    <property type="protein sequence ID" value="KAG7383173.1"/>
    <property type="molecule type" value="Genomic_DNA"/>
</dbReference>
<keyword evidence="3" id="KW-1185">Reference proteome</keyword>
<evidence type="ECO:0000256" key="1">
    <source>
        <dbReference type="SAM" id="Phobius"/>
    </source>
</evidence>
<dbReference type="OrthoDB" id="506921at2759"/>
<keyword evidence="1" id="KW-1133">Transmembrane helix</keyword>
<dbReference type="AlphaFoldDB" id="A0A8T1VT43"/>
<comment type="caution">
    <text evidence="2">The sequence shown here is derived from an EMBL/GenBank/DDBJ whole genome shotgun (WGS) entry which is preliminary data.</text>
</comment>
<name>A0A8T1VT43_9STRA</name>
<organism evidence="2 3">
    <name type="scientific">Phytophthora pseudosyringae</name>
    <dbReference type="NCBI Taxonomy" id="221518"/>
    <lineage>
        <taxon>Eukaryota</taxon>
        <taxon>Sar</taxon>
        <taxon>Stramenopiles</taxon>
        <taxon>Oomycota</taxon>
        <taxon>Peronosporomycetes</taxon>
        <taxon>Peronosporales</taxon>
        <taxon>Peronosporaceae</taxon>
        <taxon>Phytophthora</taxon>
    </lineage>
</organism>
<evidence type="ECO:0000313" key="2">
    <source>
        <dbReference type="EMBL" id="KAG7383173.1"/>
    </source>
</evidence>
<dbReference type="Proteomes" id="UP000694044">
    <property type="component" value="Unassembled WGS sequence"/>
</dbReference>
<sequence length="132" mass="14564">MYFGESGVAHISRYLPDLPTIPTSILPVCLPFASVRRSPPPVRAPRPQCPAVLTVHSRSLSQQQAPSSAFPTPPLLAAMISPLKDIVVATVLGIGAGMVWNTYRDSEMDRISRFYKWYDAQEAQKKNTHADD</sequence>
<evidence type="ECO:0000313" key="3">
    <source>
        <dbReference type="Proteomes" id="UP000694044"/>
    </source>
</evidence>